<dbReference type="RefSeq" id="XP_038735556.1">
    <property type="nucleotide sequence ID" value="XM_038873693.1"/>
</dbReference>
<gene>
    <name evidence="2" type="ORF">EAE97_003181</name>
</gene>
<accession>A0A9P5IPY2</accession>
<evidence type="ECO:0000313" key="3">
    <source>
        <dbReference type="Proteomes" id="UP000710849"/>
    </source>
</evidence>
<dbReference type="GeneID" id="62146770"/>
<name>A0A9P5IPY2_9HELO</name>
<organism evidence="2 3">
    <name type="scientific">Botrytis byssoidea</name>
    <dbReference type="NCBI Taxonomy" id="139641"/>
    <lineage>
        <taxon>Eukaryota</taxon>
        <taxon>Fungi</taxon>
        <taxon>Dikarya</taxon>
        <taxon>Ascomycota</taxon>
        <taxon>Pezizomycotina</taxon>
        <taxon>Leotiomycetes</taxon>
        <taxon>Helotiales</taxon>
        <taxon>Sclerotiniaceae</taxon>
        <taxon>Botrytis</taxon>
    </lineage>
</organism>
<evidence type="ECO:0000256" key="1">
    <source>
        <dbReference type="SAM" id="MobiDB-lite"/>
    </source>
</evidence>
<reference evidence="2 3" key="1">
    <citation type="journal article" date="2020" name="Genome Biol. Evol.">
        <title>Comparative genomics of Sclerotiniaceae.</title>
        <authorList>
            <person name="Valero Jimenez C.A."/>
            <person name="Steentjes M."/>
            <person name="Scholten O.E."/>
            <person name="Van Kan J.A.L."/>
        </authorList>
    </citation>
    <scope>NUCLEOTIDE SEQUENCE [LARGE SCALE GENOMIC DNA]</scope>
    <source>
        <strain evidence="2 3">MUCL 94</strain>
    </source>
</reference>
<feature type="region of interest" description="Disordered" evidence="1">
    <location>
        <begin position="32"/>
        <end position="66"/>
    </location>
</feature>
<protein>
    <submittedName>
        <fullName evidence="2">Uncharacterized protein</fullName>
    </submittedName>
</protein>
<comment type="caution">
    <text evidence="2">The sequence shown here is derived from an EMBL/GenBank/DDBJ whole genome shotgun (WGS) entry which is preliminary data.</text>
</comment>
<dbReference type="EMBL" id="RCSW01000005">
    <property type="protein sequence ID" value="KAF7949672.1"/>
    <property type="molecule type" value="Genomic_DNA"/>
</dbReference>
<proteinExistence type="predicted"/>
<dbReference type="AlphaFoldDB" id="A0A9P5IPY2"/>
<sequence length="95" mass="11185">MQTTKLQTIPPNALRKVHSRVKFELEIYGERSRKRQTRQSRQPQIQRRVHESSYPSGHIESRHRVSRTHKKLGIGYRGSLSSQPFVPISWFLFSA</sequence>
<keyword evidence="3" id="KW-1185">Reference proteome</keyword>
<dbReference type="Proteomes" id="UP000710849">
    <property type="component" value="Unassembled WGS sequence"/>
</dbReference>
<evidence type="ECO:0000313" key="2">
    <source>
        <dbReference type="EMBL" id="KAF7949672.1"/>
    </source>
</evidence>